<evidence type="ECO:0000313" key="2">
    <source>
        <dbReference type="Proteomes" id="UP001596274"/>
    </source>
</evidence>
<organism evidence="1 2">
    <name type="scientific">Halorubrum pallidum</name>
    <dbReference type="NCBI Taxonomy" id="1526114"/>
    <lineage>
        <taxon>Archaea</taxon>
        <taxon>Methanobacteriati</taxon>
        <taxon>Methanobacteriota</taxon>
        <taxon>Stenosarchaea group</taxon>
        <taxon>Halobacteria</taxon>
        <taxon>Halobacteriales</taxon>
        <taxon>Haloferacaceae</taxon>
        <taxon>Halorubrum</taxon>
    </lineage>
</organism>
<evidence type="ECO:0000313" key="1">
    <source>
        <dbReference type="EMBL" id="MFC6771944.1"/>
    </source>
</evidence>
<dbReference type="EMBL" id="JBHSWT010000571">
    <property type="protein sequence ID" value="MFC6771944.1"/>
    <property type="molecule type" value="Genomic_DNA"/>
</dbReference>
<feature type="non-terminal residue" evidence="1">
    <location>
        <position position="1"/>
    </location>
</feature>
<name>A0ABD5T5G9_9EURY</name>
<protein>
    <submittedName>
        <fullName evidence="1">Amidohydrolase</fullName>
    </submittedName>
</protein>
<comment type="caution">
    <text evidence="1">The sequence shown here is derived from an EMBL/GenBank/DDBJ whole genome shotgun (WGS) entry which is preliminary data.</text>
</comment>
<dbReference type="Gene3D" id="3.40.630.10">
    <property type="entry name" value="Zn peptidases"/>
    <property type="match status" value="1"/>
</dbReference>
<reference evidence="1 2" key="1">
    <citation type="journal article" date="2019" name="Int. J. Syst. Evol. Microbiol.">
        <title>The Global Catalogue of Microorganisms (GCM) 10K type strain sequencing project: providing services to taxonomists for standard genome sequencing and annotation.</title>
        <authorList>
            <consortium name="The Broad Institute Genomics Platform"/>
            <consortium name="The Broad Institute Genome Sequencing Center for Infectious Disease"/>
            <person name="Wu L."/>
            <person name="Ma J."/>
        </authorList>
    </citation>
    <scope>NUCLEOTIDE SEQUENCE [LARGE SCALE GENOMIC DNA]</scope>
    <source>
        <strain evidence="1 2">PJ61</strain>
    </source>
</reference>
<gene>
    <name evidence="1" type="ORF">ACFQDD_10520</name>
</gene>
<dbReference type="SUPFAM" id="SSF53187">
    <property type="entry name" value="Zn-dependent exopeptidases"/>
    <property type="match status" value="1"/>
</dbReference>
<accession>A0ABD5T5G9</accession>
<proteinExistence type="predicted"/>
<keyword evidence="2" id="KW-1185">Reference proteome</keyword>
<sequence>VDGVTSVLDRDRLGGSEDATYLMQRVQGRGGLACYVGVGTDHPGGHHTGTFDVVEDDIAVGVDVLSGAIRRAAETRP</sequence>
<dbReference type="Proteomes" id="UP001596274">
    <property type="component" value="Unassembled WGS sequence"/>
</dbReference>
<dbReference type="AlphaFoldDB" id="A0ABD5T5G9"/>